<dbReference type="EMBL" id="HE613254">
    <property type="protein sequence ID" value="CCE66873.1"/>
    <property type="molecule type" value="Genomic_DNA"/>
</dbReference>
<protein>
    <submittedName>
        <fullName evidence="1">Uncharacterized protein</fullName>
    </submittedName>
</protein>
<organism evidence="1">
    <name type="scientific">Candidatus Mycoplasma haematominutum 'Birmingham 1'</name>
    <dbReference type="NCBI Taxonomy" id="1116213"/>
    <lineage>
        <taxon>Bacteria</taxon>
        <taxon>Bacillati</taxon>
        <taxon>Mycoplasmatota</taxon>
        <taxon>Mollicutes</taxon>
        <taxon>Mycoplasmataceae</taxon>
        <taxon>Mycoplasma</taxon>
    </lineage>
</organism>
<proteinExistence type="predicted"/>
<reference evidence="1" key="2">
    <citation type="submission" date="2011-11" db="EMBL/GenBank/DDBJ databases">
        <authorList>
            <person name="Barker E."/>
        </authorList>
    </citation>
    <scope>NUCLEOTIDE SEQUENCE</scope>
    <source>
        <strain evidence="1">Birmingham 1</strain>
    </source>
</reference>
<evidence type="ECO:0000313" key="1">
    <source>
        <dbReference type="EMBL" id="CCE66873.1"/>
    </source>
</evidence>
<dbReference type="PATRIC" id="fig|1116213.3.peg.381"/>
<dbReference type="HOGENOM" id="CLU_835978_0_0_14"/>
<gene>
    <name evidence="1" type="ORF">MHM_03550</name>
</gene>
<dbReference type="AlphaFoldDB" id="G8C3H5"/>
<reference evidence="1" key="1">
    <citation type="submission" date="2011-11" db="EMBL/GenBank/DDBJ databases">
        <title>Complete genome sequence of Candidatus Mycoplasma haemominutum.</title>
        <authorList>
            <person name="Barker E.N."/>
            <person name="Darby A.C."/>
            <person name="Helps C.R."/>
            <person name="Peters I.R."/>
            <person name="Hughes M.A."/>
            <person name="Radford A.D."/>
            <person name="Novacco M."/>
            <person name="Boretti F."/>
            <person name="Hofmann-Lehmann R."/>
            <person name="Tasker S."/>
        </authorList>
    </citation>
    <scope>NUCLEOTIDE SEQUENCE</scope>
    <source>
        <strain evidence="1">Birmingham 1</strain>
    </source>
</reference>
<dbReference type="KEGG" id="mhb:MHM_03550"/>
<sequence>MFLLIYCICRGGGATTQLQELKLTSNLLQLNDTPTKNMNLTGKSKIEARKLNDIPTAEINFQKIDNVETAEPSQNVREVYSEVKRENTALNINSESATEVKTATQKISAAESAAYKSAVAKIQKYNAPSRRKRSVAQMKPQIEKLTVTEKQAIQKYYEQFLYLNQKRDPLQTQLKTIDSNTISETTISAQKDCEICPEVVDAIKKINWGGEELSLFNKSKKAWRQTDRPPQESQVVTTWGSQWNRSHPFNFFYKQENKFKEAVKNVVNTRKKYYDTVNSSSWRLCGLTIRWIGASCGYQTKGPMEQKIKDAHSEIELHIGSTLLQFMQQLGN</sequence>
<accession>G8C3H5</accession>
<name>G8C3H5_9MOLU</name>